<comment type="caution">
    <text evidence="2">The sequence shown here is derived from an EMBL/GenBank/DDBJ whole genome shotgun (WGS) entry which is preliminary data.</text>
</comment>
<dbReference type="RefSeq" id="WP_000169602.1">
    <property type="nucleotide sequence ID" value="NZ_JEWH01000005.1"/>
</dbReference>
<organism evidence="2 3">
    <name type="scientific">Acinetobacter baumannii (strain 1295743)</name>
    <dbReference type="NCBI Taxonomy" id="1310613"/>
    <lineage>
        <taxon>Bacteria</taxon>
        <taxon>Pseudomonadati</taxon>
        <taxon>Pseudomonadota</taxon>
        <taxon>Gammaproteobacteria</taxon>
        <taxon>Moraxellales</taxon>
        <taxon>Moraxellaceae</taxon>
        <taxon>Acinetobacter</taxon>
        <taxon>Acinetobacter calcoaceticus/baumannii complex</taxon>
    </lineage>
</organism>
<dbReference type="GeneID" id="92895434"/>
<dbReference type="InterPro" id="IPR056126">
    <property type="entry name" value="DUF7709"/>
</dbReference>
<evidence type="ECO:0000259" key="1">
    <source>
        <dbReference type="Pfam" id="PF24813"/>
    </source>
</evidence>
<evidence type="ECO:0000313" key="3">
    <source>
        <dbReference type="Proteomes" id="UP000020595"/>
    </source>
</evidence>
<dbReference type="Pfam" id="PF24813">
    <property type="entry name" value="DUF7709"/>
    <property type="match status" value="1"/>
</dbReference>
<gene>
    <name evidence="2" type="ORF">J512_0740</name>
</gene>
<sequence length="110" mass="12109">MTKVAGLDQLSVINQKVVGEGEVLPQVVLKDGSQVQTGTVATMLHNIELYNAGQRGQIEEELKIAIPTLVKVGLFDLFEVDEWIKGTNAGRTFVGMHAKAYLQQKEQENN</sequence>
<evidence type="ECO:0000313" key="2">
    <source>
        <dbReference type="EMBL" id="EXB07113.1"/>
    </source>
</evidence>
<proteinExistence type="predicted"/>
<protein>
    <recommendedName>
        <fullName evidence="1">DUF7709 domain-containing protein</fullName>
    </recommendedName>
</protein>
<dbReference type="PATRIC" id="fig|1310613.3.peg.701"/>
<dbReference type="Proteomes" id="UP000020595">
    <property type="component" value="Unassembled WGS sequence"/>
</dbReference>
<feature type="domain" description="DUF7709" evidence="1">
    <location>
        <begin position="8"/>
        <end position="101"/>
    </location>
</feature>
<dbReference type="EMBL" id="JEWH01000005">
    <property type="protein sequence ID" value="EXB07113.1"/>
    <property type="molecule type" value="Genomic_DNA"/>
</dbReference>
<dbReference type="AlphaFoldDB" id="A0A009ITG3"/>
<reference evidence="2 3" key="1">
    <citation type="submission" date="2014-02" db="EMBL/GenBank/DDBJ databases">
        <title>Comparative genomics and transcriptomics to identify genetic mechanisms underlying the emergence of carbapenem resistant Acinetobacter baumannii (CRAb).</title>
        <authorList>
            <person name="Harris A.D."/>
            <person name="Johnson K.J."/>
            <person name="George J."/>
            <person name="Shefchek K."/>
            <person name="Daugherty S.C."/>
            <person name="Parankush S."/>
            <person name="Sadzewicz L."/>
            <person name="Tallon L."/>
            <person name="Sengamalay N."/>
            <person name="Hazen T.H."/>
            <person name="Rasko D.A."/>
        </authorList>
    </citation>
    <scope>NUCLEOTIDE SEQUENCE [LARGE SCALE GENOMIC DNA]</scope>
    <source>
        <strain evidence="2 3">1295743</strain>
    </source>
</reference>
<accession>A0A009ITG3</accession>
<name>A0A009ITG3_ACIB9</name>